<dbReference type="EMBL" id="VSSQ01115491">
    <property type="protein sequence ID" value="MPN50903.1"/>
    <property type="molecule type" value="Genomic_DNA"/>
</dbReference>
<dbReference type="InterPro" id="IPR036249">
    <property type="entry name" value="Thioredoxin-like_sf"/>
</dbReference>
<evidence type="ECO:0008006" key="2">
    <source>
        <dbReference type="Google" id="ProtNLM"/>
    </source>
</evidence>
<dbReference type="SUPFAM" id="SSF52833">
    <property type="entry name" value="Thioredoxin-like"/>
    <property type="match status" value="1"/>
</dbReference>
<name>A0A645IUR7_9ZZZZ</name>
<protein>
    <recommendedName>
        <fullName evidence="2">Thioredoxin domain-containing protein</fullName>
    </recommendedName>
</protein>
<reference evidence="1" key="1">
    <citation type="submission" date="2019-08" db="EMBL/GenBank/DDBJ databases">
        <authorList>
            <person name="Kucharzyk K."/>
            <person name="Murdoch R.W."/>
            <person name="Higgins S."/>
            <person name="Loffler F."/>
        </authorList>
    </citation>
    <scope>NUCLEOTIDE SEQUENCE</scope>
</reference>
<evidence type="ECO:0000313" key="1">
    <source>
        <dbReference type="EMBL" id="MPN50903.1"/>
    </source>
</evidence>
<accession>A0A645IUR7</accession>
<gene>
    <name evidence="1" type="ORF">SDC9_198543</name>
</gene>
<comment type="caution">
    <text evidence="1">The sequence shown here is derived from an EMBL/GenBank/DDBJ whole genome shotgun (WGS) entry which is preliminary data.</text>
</comment>
<sequence>MIEASGEFMVFTVPTLILFAEGKEIARQGRFINFDELEFEVNRWYEFLFK</sequence>
<dbReference type="AlphaFoldDB" id="A0A645IUR7"/>
<dbReference type="Gene3D" id="3.40.30.10">
    <property type="entry name" value="Glutaredoxin"/>
    <property type="match status" value="1"/>
</dbReference>
<proteinExistence type="predicted"/>
<organism evidence="1">
    <name type="scientific">bioreactor metagenome</name>
    <dbReference type="NCBI Taxonomy" id="1076179"/>
    <lineage>
        <taxon>unclassified sequences</taxon>
        <taxon>metagenomes</taxon>
        <taxon>ecological metagenomes</taxon>
    </lineage>
</organism>